<feature type="binding site" evidence="4">
    <location>
        <begin position="12"/>
        <end position="18"/>
    </location>
    <ligand>
        <name>NADP(+)</name>
        <dbReference type="ChEBI" id="CHEBI:58349"/>
    </ligand>
</feature>
<keyword evidence="2 3" id="KW-0560">Oxidoreductase</keyword>
<evidence type="ECO:0000256" key="3">
    <source>
        <dbReference type="HAMAP-Rule" id="MF_01925"/>
    </source>
</evidence>
<comment type="catalytic activity">
    <reaction evidence="3">
        <text>L-proline + NAD(+) = (S)-1-pyrroline-5-carboxylate + NADH + 2 H(+)</text>
        <dbReference type="Rhea" id="RHEA:14105"/>
        <dbReference type="ChEBI" id="CHEBI:15378"/>
        <dbReference type="ChEBI" id="CHEBI:17388"/>
        <dbReference type="ChEBI" id="CHEBI:57540"/>
        <dbReference type="ChEBI" id="CHEBI:57945"/>
        <dbReference type="ChEBI" id="CHEBI:60039"/>
        <dbReference type="EC" id="1.5.1.2"/>
    </reaction>
</comment>
<comment type="similarity">
    <text evidence="1 3">Belongs to the pyrroline-5-carboxylate reductase family.</text>
</comment>
<dbReference type="AlphaFoldDB" id="A0A926JDB3"/>
<proteinExistence type="inferred from homology"/>
<comment type="catalytic activity">
    <reaction evidence="3">
        <text>L-proline + NADP(+) = (S)-1-pyrroline-5-carboxylate + NADPH + 2 H(+)</text>
        <dbReference type="Rhea" id="RHEA:14109"/>
        <dbReference type="ChEBI" id="CHEBI:15378"/>
        <dbReference type="ChEBI" id="CHEBI:17388"/>
        <dbReference type="ChEBI" id="CHEBI:57783"/>
        <dbReference type="ChEBI" id="CHEBI:58349"/>
        <dbReference type="ChEBI" id="CHEBI:60039"/>
        <dbReference type="EC" id="1.5.1.2"/>
    </reaction>
</comment>
<dbReference type="PANTHER" id="PTHR11645">
    <property type="entry name" value="PYRROLINE-5-CARBOXYLATE REDUCTASE"/>
    <property type="match status" value="1"/>
</dbReference>
<evidence type="ECO:0000256" key="2">
    <source>
        <dbReference type="ARBA" id="ARBA00023002"/>
    </source>
</evidence>
<evidence type="ECO:0000259" key="5">
    <source>
        <dbReference type="Pfam" id="PF14748"/>
    </source>
</evidence>
<evidence type="ECO:0000313" key="6">
    <source>
        <dbReference type="EMBL" id="MBC9247389.1"/>
    </source>
</evidence>
<comment type="subcellular location">
    <subcellularLocation>
        <location evidence="3">Cytoplasm</location>
    </subcellularLocation>
</comment>
<dbReference type="HAMAP" id="MF_01925">
    <property type="entry name" value="P5C_reductase"/>
    <property type="match status" value="1"/>
</dbReference>
<dbReference type="GO" id="GO:0055129">
    <property type="term" value="P:L-proline biosynthetic process"/>
    <property type="evidence" value="ECO:0007669"/>
    <property type="project" value="UniProtKB-UniRule"/>
</dbReference>
<dbReference type="RefSeq" id="WP_187793872.1">
    <property type="nucleotide sequence ID" value="NZ_JACOQL010000003.1"/>
</dbReference>
<reference evidence="6" key="1">
    <citation type="submission" date="2020-08" db="EMBL/GenBank/DDBJ databases">
        <title>Paracoccus amoyensis sp. nov., isolated from the surface seawater at coast of Xiamen, Fujian.</title>
        <authorList>
            <person name="Lyu L."/>
        </authorList>
    </citation>
    <scope>NUCLEOTIDE SEQUENCE</scope>
    <source>
        <strain evidence="6">11-3</strain>
    </source>
</reference>
<evidence type="ECO:0000256" key="4">
    <source>
        <dbReference type="PIRSR" id="PIRSR000193-1"/>
    </source>
</evidence>
<dbReference type="GO" id="GO:0004735">
    <property type="term" value="F:pyrroline-5-carboxylate reductase activity"/>
    <property type="evidence" value="ECO:0007669"/>
    <property type="project" value="UniProtKB-UniRule"/>
</dbReference>
<dbReference type="Pfam" id="PF14748">
    <property type="entry name" value="P5CR_dimer"/>
    <property type="match status" value="1"/>
</dbReference>
<keyword evidence="3" id="KW-0028">Amino-acid biosynthesis</keyword>
<dbReference type="InterPro" id="IPR000304">
    <property type="entry name" value="Pyrroline-COOH_reductase"/>
</dbReference>
<name>A0A926JDB3_9RHOB</name>
<dbReference type="GO" id="GO:0005737">
    <property type="term" value="C:cytoplasm"/>
    <property type="evidence" value="ECO:0007669"/>
    <property type="project" value="UniProtKB-SubCell"/>
</dbReference>
<dbReference type="InterPro" id="IPR036291">
    <property type="entry name" value="NAD(P)-bd_dom_sf"/>
</dbReference>
<dbReference type="EC" id="1.5.1.2" evidence="3"/>
<comment type="function">
    <text evidence="3">Catalyzes the reduction of 1-pyrroline-5-carboxylate (PCA) to L-proline.</text>
</comment>
<keyword evidence="3" id="KW-0641">Proline biosynthesis</keyword>
<keyword evidence="3" id="KW-0963">Cytoplasm</keyword>
<protein>
    <recommendedName>
        <fullName evidence="3">Pyrroline-5-carboxylate reductase</fullName>
        <shortName evidence="3">P5C reductase</shortName>
        <shortName evidence="3">P5CR</shortName>
        <ecNumber evidence="3">1.5.1.2</ecNumber>
    </recommendedName>
    <alternativeName>
        <fullName evidence="3">PCA reductase</fullName>
    </alternativeName>
</protein>
<dbReference type="PIRSF" id="PIRSF000193">
    <property type="entry name" value="Pyrrol-5-carb_rd"/>
    <property type="match status" value="1"/>
</dbReference>
<organism evidence="6 7">
    <name type="scientific">Paracoccus amoyensis</name>
    <dbReference type="NCBI Taxonomy" id="2760093"/>
    <lineage>
        <taxon>Bacteria</taxon>
        <taxon>Pseudomonadati</taxon>
        <taxon>Pseudomonadota</taxon>
        <taxon>Alphaproteobacteria</taxon>
        <taxon>Rhodobacterales</taxon>
        <taxon>Paracoccaceae</taxon>
        <taxon>Paracoccus</taxon>
    </lineage>
</organism>
<dbReference type="SUPFAM" id="SSF48179">
    <property type="entry name" value="6-phosphogluconate dehydrogenase C-terminal domain-like"/>
    <property type="match status" value="1"/>
</dbReference>
<keyword evidence="3 4" id="KW-0521">NADP</keyword>
<evidence type="ECO:0000256" key="1">
    <source>
        <dbReference type="ARBA" id="ARBA00005525"/>
    </source>
</evidence>
<dbReference type="PANTHER" id="PTHR11645:SF0">
    <property type="entry name" value="PYRROLINE-5-CARBOXYLATE REDUCTASE 3"/>
    <property type="match status" value="1"/>
</dbReference>
<dbReference type="SUPFAM" id="SSF51735">
    <property type="entry name" value="NAD(P)-binding Rossmann-fold domains"/>
    <property type="match status" value="1"/>
</dbReference>
<keyword evidence="7" id="KW-1185">Reference proteome</keyword>
<comment type="pathway">
    <text evidence="3">Amino-acid biosynthesis; L-proline biosynthesis; L-proline from L-glutamate 5-semialdehyde: step 1/1.</text>
</comment>
<evidence type="ECO:0000313" key="7">
    <source>
        <dbReference type="Proteomes" id="UP000608594"/>
    </source>
</evidence>
<feature type="domain" description="Pyrroline-5-carboxylate reductase dimerisation" evidence="5">
    <location>
        <begin position="161"/>
        <end position="264"/>
    </location>
</feature>
<dbReference type="InterPro" id="IPR008927">
    <property type="entry name" value="6-PGluconate_DH-like_C_sf"/>
</dbReference>
<dbReference type="Gene3D" id="3.40.50.720">
    <property type="entry name" value="NAD(P)-binding Rossmann-like Domain"/>
    <property type="match status" value="1"/>
</dbReference>
<dbReference type="EMBL" id="JACOQL010000003">
    <property type="protein sequence ID" value="MBC9247389.1"/>
    <property type="molecule type" value="Genomic_DNA"/>
</dbReference>
<gene>
    <name evidence="3" type="primary">proC</name>
    <name evidence="6" type="ORF">H4P12_11860</name>
</gene>
<comment type="caution">
    <text evidence="6">The sequence shown here is derived from an EMBL/GenBank/DDBJ whole genome shotgun (WGS) entry which is preliminary data.</text>
</comment>
<sequence>MTDGLQQSIALIGASGWLGRSVGPALLRQKLVAPQAFIAANRSGRSPHYDDWPDLRWTVDAGKAAQGAEIVILSVLPQDFGKLSLDCTGKLVISFMAGVSCAEIARRTGADRVVRTLPNAAVQIGRSYSPWFATDTVTVQDKETISAILSSVGETDQLQDESDLAAITILSGAGPAYAALLAKAFLDAALAQGLSPDIAAKAVKAMVCDAPVLMADRIDRAGEIVRDYMDYRGTTAAALSAAQEAGFEVAVHAAVQAGMDKVKAMSN</sequence>
<dbReference type="InterPro" id="IPR029036">
    <property type="entry name" value="P5CR_dimer"/>
</dbReference>
<accession>A0A926JDB3</accession>
<dbReference type="Proteomes" id="UP000608594">
    <property type="component" value="Unassembled WGS sequence"/>
</dbReference>
<dbReference type="Gene3D" id="1.10.3730.10">
    <property type="entry name" value="ProC C-terminal domain-like"/>
    <property type="match status" value="1"/>
</dbReference>